<dbReference type="Pfam" id="PF00651">
    <property type="entry name" value="BTB"/>
    <property type="match status" value="1"/>
</dbReference>
<reference evidence="4 5" key="1">
    <citation type="submission" date="2020-12" db="EMBL/GenBank/DDBJ databases">
        <title>Concerted genomic and epigenomic changes stabilize Arabidopsis allopolyploids.</title>
        <authorList>
            <person name="Chen Z."/>
        </authorList>
    </citation>
    <scope>NUCLEOTIDE SEQUENCE [LARGE SCALE GENOMIC DNA]</scope>
    <source>
        <strain evidence="4">As9502</strain>
        <tissue evidence="4">Leaf</tissue>
    </source>
</reference>
<sequence length="209" mass="23758">MADTRKRKLYRVGFLGDFVTAFEKGIYTDIIVKPGGDGPGIPAHRAILAVKSKVFSYMLASDEFKTSIEKSITIPDLSYEELKTLLEFFYSGVLSFANIHNRALYLAADKYDIEYLQDVCRNQLIFSISVSNVLDILELSSIPSDKILMEYAISFIVKHMEEIVNSNGYKTFVRRNPDLSLDITKAYVIYSRNESIDLQIGSLRYAHRA</sequence>
<proteinExistence type="predicted"/>
<feature type="domain" description="BTB" evidence="3">
    <location>
        <begin position="28"/>
        <end position="98"/>
    </location>
</feature>
<dbReference type="PANTHER" id="PTHR47274">
    <property type="entry name" value="BTB/POZ DOMAIN CONTAINING PROTEIN, EXPRESSED-RELATED"/>
    <property type="match status" value="1"/>
</dbReference>
<organism evidence="4 5">
    <name type="scientific">Arabidopsis suecica</name>
    <name type="common">Swedish thale-cress</name>
    <name type="synonym">Cardaminopsis suecica</name>
    <dbReference type="NCBI Taxonomy" id="45249"/>
    <lineage>
        <taxon>Eukaryota</taxon>
        <taxon>Viridiplantae</taxon>
        <taxon>Streptophyta</taxon>
        <taxon>Embryophyta</taxon>
        <taxon>Tracheophyta</taxon>
        <taxon>Spermatophyta</taxon>
        <taxon>Magnoliopsida</taxon>
        <taxon>eudicotyledons</taxon>
        <taxon>Gunneridae</taxon>
        <taxon>Pentapetalae</taxon>
        <taxon>rosids</taxon>
        <taxon>malvids</taxon>
        <taxon>Brassicales</taxon>
        <taxon>Brassicaceae</taxon>
        <taxon>Camelineae</taxon>
        <taxon>Arabidopsis</taxon>
    </lineage>
</organism>
<dbReference type="EMBL" id="JAEFBJ010000013">
    <property type="protein sequence ID" value="KAG7538173.1"/>
    <property type="molecule type" value="Genomic_DNA"/>
</dbReference>
<evidence type="ECO:0000259" key="3">
    <source>
        <dbReference type="PROSITE" id="PS50097"/>
    </source>
</evidence>
<comment type="pathway">
    <text evidence="1">Protein modification; protein ubiquitination.</text>
</comment>
<keyword evidence="5" id="KW-1185">Reference proteome</keyword>
<evidence type="ECO:0000313" key="5">
    <source>
        <dbReference type="Proteomes" id="UP000694251"/>
    </source>
</evidence>
<dbReference type="OrthoDB" id="6359943at2759"/>
<evidence type="ECO:0000313" key="4">
    <source>
        <dbReference type="EMBL" id="KAG7538173.1"/>
    </source>
</evidence>
<keyword evidence="2" id="KW-0833">Ubl conjugation pathway</keyword>
<dbReference type="Proteomes" id="UP000694251">
    <property type="component" value="Chromosome 13"/>
</dbReference>
<evidence type="ECO:0000256" key="2">
    <source>
        <dbReference type="ARBA" id="ARBA00022786"/>
    </source>
</evidence>
<comment type="caution">
    <text evidence="4">The sequence shown here is derived from an EMBL/GenBank/DDBJ whole genome shotgun (WGS) entry which is preliminary data.</text>
</comment>
<dbReference type="PANTHER" id="PTHR47274:SF4">
    <property type="entry name" value="BTB DOMAIN-CONTAINING PROTEIN"/>
    <property type="match status" value="1"/>
</dbReference>
<accession>A0A8T1Y1R4</accession>
<protein>
    <submittedName>
        <fullName evidence="4">BTB/POZ domain</fullName>
    </submittedName>
</protein>
<gene>
    <name evidence="4" type="ORF">ISN44_As13g019820</name>
</gene>
<dbReference type="InterPro" id="IPR000210">
    <property type="entry name" value="BTB/POZ_dom"/>
</dbReference>
<evidence type="ECO:0000256" key="1">
    <source>
        <dbReference type="ARBA" id="ARBA00004906"/>
    </source>
</evidence>
<name>A0A8T1Y1R4_ARASU</name>
<dbReference type="SMART" id="SM00225">
    <property type="entry name" value="BTB"/>
    <property type="match status" value="1"/>
</dbReference>
<dbReference type="AlphaFoldDB" id="A0A8T1Y1R4"/>
<dbReference type="PROSITE" id="PS50097">
    <property type="entry name" value="BTB"/>
    <property type="match status" value="1"/>
</dbReference>
<dbReference type="InterPro" id="IPR044784">
    <property type="entry name" value="At1g01640-like"/>
</dbReference>
<dbReference type="CDD" id="cd18186">
    <property type="entry name" value="BTB_POZ_ZBTB_KLHL-like"/>
    <property type="match status" value="1"/>
</dbReference>